<gene>
    <name evidence="10" type="ORF">QPX42_01105</name>
</gene>
<proteinExistence type="predicted"/>
<dbReference type="InterPro" id="IPR027417">
    <property type="entry name" value="P-loop_NTPase"/>
</dbReference>
<dbReference type="Proteomes" id="UP001224412">
    <property type="component" value="Unassembled WGS sequence"/>
</dbReference>
<keyword evidence="1" id="KW-0547">Nucleotide-binding</keyword>
<dbReference type="PANTHER" id="PTHR47964">
    <property type="entry name" value="ATP-DEPENDENT DNA HELICASE HOMOLOG RECG, CHLOROPLASTIC"/>
    <property type="match status" value="1"/>
</dbReference>
<evidence type="ECO:0000313" key="10">
    <source>
        <dbReference type="EMBL" id="MDK4306158.1"/>
    </source>
</evidence>
<dbReference type="InterPro" id="IPR045562">
    <property type="entry name" value="RecG_dom3_C"/>
</dbReference>
<dbReference type="InterPro" id="IPR011545">
    <property type="entry name" value="DEAD/DEAH_box_helicase_dom"/>
</dbReference>
<dbReference type="SMART" id="SM00487">
    <property type="entry name" value="DEXDc"/>
    <property type="match status" value="1"/>
</dbReference>
<evidence type="ECO:0000256" key="1">
    <source>
        <dbReference type="ARBA" id="ARBA00022741"/>
    </source>
</evidence>
<dbReference type="AlphaFoldDB" id="A0AAP4BQ42"/>
<dbReference type="GO" id="GO:0005524">
    <property type="term" value="F:ATP binding"/>
    <property type="evidence" value="ECO:0007669"/>
    <property type="project" value="UniProtKB-KW"/>
</dbReference>
<dbReference type="GO" id="GO:0016787">
    <property type="term" value="F:hydrolase activity"/>
    <property type="evidence" value="ECO:0007669"/>
    <property type="project" value="UniProtKB-KW"/>
</dbReference>
<dbReference type="PROSITE" id="PS51194">
    <property type="entry name" value="HELICASE_CTER"/>
    <property type="match status" value="1"/>
</dbReference>
<dbReference type="SUPFAM" id="SSF50249">
    <property type="entry name" value="Nucleic acid-binding proteins"/>
    <property type="match status" value="1"/>
</dbReference>
<dbReference type="Gene3D" id="3.40.50.300">
    <property type="entry name" value="P-loop containing nucleotide triphosphate hydrolases"/>
    <property type="match status" value="2"/>
</dbReference>
<dbReference type="EC" id="3.6.4.12" evidence="10"/>
<dbReference type="RefSeq" id="WP_284588778.1">
    <property type="nucleotide sequence ID" value="NZ_JASNUC010000003.1"/>
</dbReference>
<dbReference type="EMBL" id="JASNVH010000002">
    <property type="protein sequence ID" value="MDK4306158.1"/>
    <property type="molecule type" value="Genomic_DNA"/>
</dbReference>
<dbReference type="PROSITE" id="PS51192">
    <property type="entry name" value="HELICASE_ATP_BIND_1"/>
    <property type="match status" value="1"/>
</dbReference>
<dbReference type="InterPro" id="IPR001650">
    <property type="entry name" value="Helicase_C-like"/>
</dbReference>
<dbReference type="InterPro" id="IPR014001">
    <property type="entry name" value="Helicase_ATP-bd"/>
</dbReference>
<sequence>MLGWRDDRDLADVVGEKEAKAIAKALEVRTCGELITYFPRAFSRRDDSITDEDLNSADPITFISTVVKADKIDTGKKRTEITLSNGVTLVFFHHQVFGVWKDATIMVTGKVRVFQKHLTVTHPQCLVFSNSSTGPDAKPKKTFSSGAMKKLERYEGLTAYLAAQPFIPIYRQKGGLESARILGAIYESLRTMPLLPDPANGGMTLNEALWDLHFPPFLGNGPAVETLKDKEALTLALVMALRRLDAQKASANPLPPGDKYRQLVDGLPYQLTEDQESALSEISGEMQRNFPMSRMLQGEVGSGKTVVALAAMLQAADNDKQAALLAPTEVLATQHARSITATLRAAGVEANVVLLTGSMPVKAKREALLQIVSGQADIVIGTHALLEDTVEFCELSLVIVDEQHRFGVEQRDKLRAKTSPVAHLLVMTATPIPRTIAMTVFGDLAESTIKQLPRGRQPISSSVVQHEHQGWTDRMWHRLEEELAAGRQAYVVTPRIDGAGGVIELALKLGAEIPPVAMPNSAPEDLAEEDPFARYGEDERPLPQDGLFAAFEPPKREVLDDVPTEITGARIGVLFGRMSGPDKEEVMQKFAAGEINVLISTTVIEVGVDVPNATMMIVRESERFGLSQLHQLRGRIGRGTQPSVCLFHTLAPEGHPANARLQQVAGTNDGFAVAQIDLAHRREGNVLGTEQSGVHSQLKLLDVQNDSALIEQAKVQAASIIEHDVAMARAMVAGIDDDGYEYLAKT</sequence>
<organism evidence="10 11">
    <name type="scientific">Corynebacterium pseudodiphtheriticum</name>
    <dbReference type="NCBI Taxonomy" id="37637"/>
    <lineage>
        <taxon>Bacteria</taxon>
        <taxon>Bacillati</taxon>
        <taxon>Actinomycetota</taxon>
        <taxon>Actinomycetes</taxon>
        <taxon>Mycobacteriales</taxon>
        <taxon>Corynebacteriaceae</taxon>
        <taxon>Corynebacterium</taxon>
    </lineage>
</organism>
<evidence type="ECO:0000313" key="11">
    <source>
        <dbReference type="Proteomes" id="UP001224412"/>
    </source>
</evidence>
<dbReference type="SUPFAM" id="SSF52540">
    <property type="entry name" value="P-loop containing nucleoside triphosphate hydrolases"/>
    <property type="match status" value="2"/>
</dbReference>
<evidence type="ECO:0000256" key="6">
    <source>
        <dbReference type="ARBA" id="ARBA00023125"/>
    </source>
</evidence>
<feature type="domain" description="Helicase ATP-binding" evidence="8">
    <location>
        <begin position="285"/>
        <end position="449"/>
    </location>
</feature>
<dbReference type="InterPro" id="IPR047112">
    <property type="entry name" value="RecG/Mfd"/>
</dbReference>
<dbReference type="PANTHER" id="PTHR47964:SF1">
    <property type="entry name" value="ATP-DEPENDENT DNA HELICASE HOMOLOG RECG, CHLOROPLASTIC"/>
    <property type="match status" value="1"/>
</dbReference>
<dbReference type="GO" id="GO:0003677">
    <property type="term" value="F:DNA binding"/>
    <property type="evidence" value="ECO:0007669"/>
    <property type="project" value="UniProtKB-KW"/>
</dbReference>
<evidence type="ECO:0000256" key="2">
    <source>
        <dbReference type="ARBA" id="ARBA00022763"/>
    </source>
</evidence>
<keyword evidence="2" id="KW-0227">DNA damage</keyword>
<dbReference type="CDD" id="cd17992">
    <property type="entry name" value="DEXHc_RecG"/>
    <property type="match status" value="1"/>
</dbReference>
<accession>A0AAP4BQ42</accession>
<keyword evidence="3 10" id="KW-0378">Hydrolase</keyword>
<evidence type="ECO:0000256" key="5">
    <source>
        <dbReference type="ARBA" id="ARBA00022840"/>
    </source>
</evidence>
<keyword evidence="4 10" id="KW-0347">Helicase</keyword>
<evidence type="ECO:0000259" key="8">
    <source>
        <dbReference type="PROSITE" id="PS51192"/>
    </source>
</evidence>
<keyword evidence="7" id="KW-0234">DNA repair</keyword>
<evidence type="ECO:0000256" key="7">
    <source>
        <dbReference type="ARBA" id="ARBA00023204"/>
    </source>
</evidence>
<evidence type="ECO:0000259" key="9">
    <source>
        <dbReference type="PROSITE" id="PS51194"/>
    </source>
</evidence>
<name>A0AAP4BQ42_9CORY</name>
<dbReference type="GO" id="GO:0006281">
    <property type="term" value="P:DNA repair"/>
    <property type="evidence" value="ECO:0007669"/>
    <property type="project" value="UniProtKB-KW"/>
</dbReference>
<reference evidence="10" key="1">
    <citation type="submission" date="2023-05" db="EMBL/GenBank/DDBJ databases">
        <title>Metabolic capabilities are highly conserved among human nasal-associated Corynebacterium species in pangenomic analyses.</title>
        <authorList>
            <person name="Tran T.H."/>
            <person name="Roberts A.Q."/>
            <person name="Escapa I.F."/>
            <person name="Gao W."/>
            <person name="Conlan S."/>
            <person name="Kong H."/>
            <person name="Segre J.A."/>
            <person name="Kelly M.S."/>
            <person name="Lemon K.P."/>
        </authorList>
    </citation>
    <scope>NUCLEOTIDE SEQUENCE</scope>
    <source>
        <strain evidence="10">KPL2773</strain>
    </source>
</reference>
<dbReference type="CDD" id="cd04488">
    <property type="entry name" value="RecG_wedge_OBF"/>
    <property type="match status" value="1"/>
</dbReference>
<keyword evidence="6" id="KW-0238">DNA-binding</keyword>
<dbReference type="SMART" id="SM00490">
    <property type="entry name" value="HELICc"/>
    <property type="match status" value="1"/>
</dbReference>
<dbReference type="Pfam" id="PF00270">
    <property type="entry name" value="DEAD"/>
    <property type="match status" value="1"/>
</dbReference>
<comment type="caution">
    <text evidence="10">The sequence shown here is derived from an EMBL/GenBank/DDBJ whole genome shotgun (WGS) entry which is preliminary data.</text>
</comment>
<evidence type="ECO:0000256" key="3">
    <source>
        <dbReference type="ARBA" id="ARBA00022801"/>
    </source>
</evidence>
<dbReference type="Pfam" id="PF00271">
    <property type="entry name" value="Helicase_C"/>
    <property type="match status" value="1"/>
</dbReference>
<dbReference type="InterPro" id="IPR012340">
    <property type="entry name" value="NA-bd_OB-fold"/>
</dbReference>
<keyword evidence="5" id="KW-0067">ATP-binding</keyword>
<protein>
    <submittedName>
        <fullName evidence="10">ATP-dependent DNA helicase RecG</fullName>
        <ecNumber evidence="10">3.6.4.12</ecNumber>
    </submittedName>
</protein>
<dbReference type="GO" id="GO:0003678">
    <property type="term" value="F:DNA helicase activity"/>
    <property type="evidence" value="ECO:0007669"/>
    <property type="project" value="UniProtKB-EC"/>
</dbReference>
<evidence type="ECO:0000256" key="4">
    <source>
        <dbReference type="ARBA" id="ARBA00022806"/>
    </source>
</evidence>
<dbReference type="Pfam" id="PF19833">
    <property type="entry name" value="RecG_dom3_C"/>
    <property type="match status" value="1"/>
</dbReference>
<feature type="domain" description="Helicase C-terminal" evidence="9">
    <location>
        <begin position="527"/>
        <end position="684"/>
    </location>
</feature>